<dbReference type="AlphaFoldDB" id="A0A9P8NUP9"/>
<keyword evidence="3" id="KW-1185">Reference proteome</keyword>
<reference evidence="2" key="2">
    <citation type="submission" date="2021-01" db="EMBL/GenBank/DDBJ databases">
        <authorList>
            <person name="Schikora-Tamarit M.A."/>
        </authorList>
    </citation>
    <scope>NUCLEOTIDE SEQUENCE</scope>
    <source>
        <strain evidence="2">NCAIM Y.01608</strain>
    </source>
</reference>
<comment type="caution">
    <text evidence="2">The sequence shown here is derived from an EMBL/GenBank/DDBJ whole genome shotgun (WGS) entry which is preliminary data.</text>
</comment>
<feature type="region of interest" description="Disordered" evidence="1">
    <location>
        <begin position="1"/>
        <end position="26"/>
    </location>
</feature>
<sequence length="68" mass="6954">MSSNADTSISAMSSSSSSSSSLSSGAGRYLTLSGFISLTLTWPSSWSSSVPLVLSSTIDDRDVAADDE</sequence>
<evidence type="ECO:0000313" key="2">
    <source>
        <dbReference type="EMBL" id="KAH3659707.1"/>
    </source>
</evidence>
<protein>
    <submittedName>
        <fullName evidence="2">Uncharacterized protein</fullName>
    </submittedName>
</protein>
<evidence type="ECO:0000313" key="3">
    <source>
        <dbReference type="Proteomes" id="UP000788993"/>
    </source>
</evidence>
<gene>
    <name evidence="2" type="ORF">OGATHE_005752</name>
</gene>
<dbReference type="Proteomes" id="UP000788993">
    <property type="component" value="Unassembled WGS sequence"/>
</dbReference>
<name>A0A9P8NUP9_9ASCO</name>
<dbReference type="EMBL" id="JAEUBD010001504">
    <property type="protein sequence ID" value="KAH3659707.1"/>
    <property type="molecule type" value="Genomic_DNA"/>
</dbReference>
<proteinExistence type="predicted"/>
<accession>A0A9P8NUP9</accession>
<reference evidence="2" key="1">
    <citation type="journal article" date="2021" name="Open Biol.">
        <title>Shared evolutionary footprints suggest mitochondrial oxidative damage underlies multiple complex I losses in fungi.</title>
        <authorList>
            <person name="Schikora-Tamarit M.A."/>
            <person name="Marcet-Houben M."/>
            <person name="Nosek J."/>
            <person name="Gabaldon T."/>
        </authorList>
    </citation>
    <scope>NUCLEOTIDE SEQUENCE</scope>
    <source>
        <strain evidence="2">NCAIM Y.01608</strain>
    </source>
</reference>
<organism evidence="2 3">
    <name type="scientific">Ogataea polymorpha</name>
    <dbReference type="NCBI Taxonomy" id="460523"/>
    <lineage>
        <taxon>Eukaryota</taxon>
        <taxon>Fungi</taxon>
        <taxon>Dikarya</taxon>
        <taxon>Ascomycota</taxon>
        <taxon>Saccharomycotina</taxon>
        <taxon>Pichiomycetes</taxon>
        <taxon>Pichiales</taxon>
        <taxon>Pichiaceae</taxon>
        <taxon>Ogataea</taxon>
    </lineage>
</organism>
<evidence type="ECO:0000256" key="1">
    <source>
        <dbReference type="SAM" id="MobiDB-lite"/>
    </source>
</evidence>